<comment type="caution">
    <text evidence="1">The sequence shown here is derived from an EMBL/GenBank/DDBJ whole genome shotgun (WGS) entry which is preliminary data.</text>
</comment>
<keyword evidence="2" id="KW-1185">Reference proteome</keyword>
<reference evidence="1 2" key="1">
    <citation type="submission" date="2018-03" db="EMBL/GenBank/DDBJ databases">
        <title>Genomic Encyclopedia of Type Strains, Phase III (KMG-III): the genomes of soil and plant-associated and newly described type strains.</title>
        <authorList>
            <person name="Whitman W."/>
        </authorList>
    </citation>
    <scope>NUCLEOTIDE SEQUENCE [LARGE SCALE GENOMIC DNA]</scope>
    <source>
        <strain evidence="1 2">CGMCC 1.12152</strain>
    </source>
</reference>
<gene>
    <name evidence="1" type="ORF">B0H98_103206</name>
</gene>
<sequence length="40" mass="4798">MQHSIPCYPAMRDDVMQIWAQRALQQRAAFEALADYMRKR</sequence>
<name>A0A2T0V522_9GAMM</name>
<protein>
    <submittedName>
        <fullName evidence="1">Uncharacterized protein</fullName>
    </submittedName>
</protein>
<dbReference type="AlphaFoldDB" id="A0A2T0V522"/>
<organism evidence="1 2">
    <name type="scientific">Vreelandella songnenensis</name>
    <dbReference type="NCBI Taxonomy" id="1176243"/>
    <lineage>
        <taxon>Bacteria</taxon>
        <taxon>Pseudomonadati</taxon>
        <taxon>Pseudomonadota</taxon>
        <taxon>Gammaproteobacteria</taxon>
        <taxon>Oceanospirillales</taxon>
        <taxon>Halomonadaceae</taxon>
        <taxon>Vreelandella</taxon>
    </lineage>
</organism>
<evidence type="ECO:0000313" key="2">
    <source>
        <dbReference type="Proteomes" id="UP000237647"/>
    </source>
</evidence>
<dbReference type="RefSeq" id="WP_279628382.1">
    <property type="nucleotide sequence ID" value="NZ_PVTK01000003.1"/>
</dbReference>
<dbReference type="Proteomes" id="UP000237647">
    <property type="component" value="Unassembled WGS sequence"/>
</dbReference>
<proteinExistence type="predicted"/>
<accession>A0A2T0V522</accession>
<evidence type="ECO:0000313" key="1">
    <source>
        <dbReference type="EMBL" id="PRY65263.1"/>
    </source>
</evidence>
<dbReference type="EMBL" id="PVTK01000003">
    <property type="protein sequence ID" value="PRY65263.1"/>
    <property type="molecule type" value="Genomic_DNA"/>
</dbReference>